<dbReference type="Pfam" id="PF00144">
    <property type="entry name" value="Beta-lactamase"/>
    <property type="match status" value="1"/>
</dbReference>
<dbReference type="InterPro" id="IPR012338">
    <property type="entry name" value="Beta-lactam/transpept-like"/>
</dbReference>
<dbReference type="RefSeq" id="WP_204466962.1">
    <property type="nucleotide sequence ID" value="NZ_JAFBCV010000010.1"/>
</dbReference>
<dbReference type="PANTHER" id="PTHR46825">
    <property type="entry name" value="D-ALANYL-D-ALANINE-CARBOXYPEPTIDASE/ENDOPEPTIDASE AMPH"/>
    <property type="match status" value="1"/>
</dbReference>
<sequence length="354" mass="39849">MGTKLTDSFLQKTVQQMANKKNNFGAILSVEQGDGKLSWTGAAGNLQADDPYFIASVTKLYVTTIVLLLRAEGKLQLKDQIRSYLSEDLIAGIHILDGIDYSKELTIQHLISNTSGIPDYFAYKQVSGISVADQLFKGEDQSWPLEKVLTLVKEMKPKFKPGQKGKVNYSDTNYQLLGRIIENITGMSIANVFKRYIFDELGFTKTYVYEDVNDQKPVSLHYKSSTIRLPLYFSSVGAEGGIVSTAQETMQFLRAFAKGHFFPKEQIEELKQWQLIFFPGSFYYGIGLEKLWLPRIYSPFKPINEIIGFWGQTGAFAFYNTERDLYFSGTVNQSSGFGHSAAVRAMIQIIRAAS</sequence>
<dbReference type="InterPro" id="IPR050491">
    <property type="entry name" value="AmpC-like"/>
</dbReference>
<reference evidence="2" key="1">
    <citation type="submission" date="2021-01" db="EMBL/GenBank/DDBJ databases">
        <title>Genomic Encyclopedia of Type Strains, Phase IV (KMG-IV): sequencing the most valuable type-strain genomes for metagenomic binning, comparative biology and taxonomic classification.</title>
        <authorList>
            <person name="Goeker M."/>
        </authorList>
    </citation>
    <scope>NUCLEOTIDE SEQUENCE</scope>
    <source>
        <strain evidence="2">DSM 21943</strain>
    </source>
</reference>
<proteinExistence type="predicted"/>
<protein>
    <submittedName>
        <fullName evidence="2">CubicO group peptidase (Beta-lactamase class C family)</fullName>
    </submittedName>
</protein>
<gene>
    <name evidence="2" type="ORF">JOC54_003049</name>
</gene>
<name>A0ABS2SZ84_9BACI</name>
<dbReference type="PANTHER" id="PTHR46825:SF7">
    <property type="entry name" value="D-ALANYL-D-ALANINE CARBOXYPEPTIDASE"/>
    <property type="match status" value="1"/>
</dbReference>
<organism evidence="2 3">
    <name type="scientific">Shouchella xiaoxiensis</name>
    <dbReference type="NCBI Taxonomy" id="766895"/>
    <lineage>
        <taxon>Bacteria</taxon>
        <taxon>Bacillati</taxon>
        <taxon>Bacillota</taxon>
        <taxon>Bacilli</taxon>
        <taxon>Bacillales</taxon>
        <taxon>Bacillaceae</taxon>
        <taxon>Shouchella</taxon>
    </lineage>
</organism>
<comment type="caution">
    <text evidence="2">The sequence shown here is derived from an EMBL/GenBank/DDBJ whole genome shotgun (WGS) entry which is preliminary data.</text>
</comment>
<keyword evidence="3" id="KW-1185">Reference proteome</keyword>
<dbReference type="SUPFAM" id="SSF56601">
    <property type="entry name" value="beta-lactamase/transpeptidase-like"/>
    <property type="match status" value="1"/>
</dbReference>
<dbReference type="EMBL" id="JAFBCV010000010">
    <property type="protein sequence ID" value="MBM7839769.1"/>
    <property type="molecule type" value="Genomic_DNA"/>
</dbReference>
<evidence type="ECO:0000313" key="3">
    <source>
        <dbReference type="Proteomes" id="UP001179280"/>
    </source>
</evidence>
<dbReference type="Proteomes" id="UP001179280">
    <property type="component" value="Unassembled WGS sequence"/>
</dbReference>
<dbReference type="InterPro" id="IPR001466">
    <property type="entry name" value="Beta-lactam-related"/>
</dbReference>
<accession>A0ABS2SZ84</accession>
<evidence type="ECO:0000259" key="1">
    <source>
        <dbReference type="Pfam" id="PF00144"/>
    </source>
</evidence>
<dbReference type="Gene3D" id="3.40.710.10">
    <property type="entry name" value="DD-peptidase/beta-lactamase superfamily"/>
    <property type="match status" value="1"/>
</dbReference>
<evidence type="ECO:0000313" key="2">
    <source>
        <dbReference type="EMBL" id="MBM7839769.1"/>
    </source>
</evidence>
<feature type="domain" description="Beta-lactamase-related" evidence="1">
    <location>
        <begin position="13"/>
        <end position="336"/>
    </location>
</feature>